<dbReference type="SUPFAM" id="SSF53850">
    <property type="entry name" value="Periplasmic binding protein-like II"/>
    <property type="match status" value="1"/>
</dbReference>
<dbReference type="Proteomes" id="UP000239895">
    <property type="component" value="Unassembled WGS sequence"/>
</dbReference>
<evidence type="ECO:0000256" key="1">
    <source>
        <dbReference type="ARBA" id="ARBA00022475"/>
    </source>
</evidence>
<protein>
    <submittedName>
        <fullName evidence="7">Carbohydrate ABC transporter substrate-binding protein (CUT1 family)</fullName>
    </submittedName>
</protein>
<keyword evidence="8" id="KW-1185">Reference proteome</keyword>
<feature type="chain" id="PRO_5046994738" evidence="6">
    <location>
        <begin position="30"/>
        <end position="439"/>
    </location>
</feature>
<keyword evidence="4" id="KW-0564">Palmitate</keyword>
<gene>
    <name evidence="7" type="ORF">BCL65_102414</name>
</gene>
<evidence type="ECO:0000313" key="7">
    <source>
        <dbReference type="EMBL" id="PRZ08867.1"/>
    </source>
</evidence>
<feature type="signal peptide" evidence="6">
    <location>
        <begin position="1"/>
        <end position="29"/>
    </location>
</feature>
<sequence>MTPSRRRRAMLPALAILGLTLSACGLSGAETPAADTAESDQPAEVTGKITFSTLQLKPTFTEYIEGVIEDFETEHPGTEIEWIDIPFEGAQEKIATDAAAGTLPDVINLNPNFAQPLEAEGLFLDLDQEVPELRDAYVPGAWDAFQVPEQEGSFGFPWYLTSEVTMYNQAMFEDAGLDPETPPATFDELYAAAEQITEKSDGKIWGMHPALENRFLLDLAKEGVPLLSEDGTEWVFNTPEAVAHVERLTAAYQDGVFPPDSLTEDHSKETEAYQAGRVALFPSGPNFLTIVEENAPDIAEVTGVGAQITGASDAANMSVMGLLVPRSTENKATALKFAEFMTNAENQLAFSQIVTIFPSVTEALADPYFTDDSDGTVESQARKLSAEQLENGRNLLPVQYDDRVKAAVIGKVQLAMKGELSAQEALDQAVAEANSITGM</sequence>
<evidence type="ECO:0000256" key="3">
    <source>
        <dbReference type="ARBA" id="ARBA00023136"/>
    </source>
</evidence>
<evidence type="ECO:0000256" key="2">
    <source>
        <dbReference type="ARBA" id="ARBA00022729"/>
    </source>
</evidence>
<dbReference type="CDD" id="cd13585">
    <property type="entry name" value="PBP2_TMBP_like"/>
    <property type="match status" value="1"/>
</dbReference>
<keyword evidence="2 6" id="KW-0732">Signal</keyword>
<dbReference type="PROSITE" id="PS51257">
    <property type="entry name" value="PROKAR_LIPOPROTEIN"/>
    <property type="match status" value="1"/>
</dbReference>
<dbReference type="InterPro" id="IPR050490">
    <property type="entry name" value="Bact_solute-bd_prot1"/>
</dbReference>
<keyword evidence="1" id="KW-1003">Cell membrane</keyword>
<keyword evidence="5" id="KW-0449">Lipoprotein</keyword>
<name>A0ABX5EJP2_9MICO</name>
<evidence type="ECO:0000256" key="4">
    <source>
        <dbReference type="ARBA" id="ARBA00023139"/>
    </source>
</evidence>
<dbReference type="PANTHER" id="PTHR43649">
    <property type="entry name" value="ARABINOSE-BINDING PROTEIN-RELATED"/>
    <property type="match status" value="1"/>
</dbReference>
<dbReference type="PANTHER" id="PTHR43649:SF33">
    <property type="entry name" value="POLYGALACTURONAN_RHAMNOGALACTURONAN-BINDING PROTEIN YTCQ"/>
    <property type="match status" value="1"/>
</dbReference>
<dbReference type="Gene3D" id="3.40.190.10">
    <property type="entry name" value="Periplasmic binding protein-like II"/>
    <property type="match status" value="1"/>
</dbReference>
<keyword evidence="3" id="KW-0472">Membrane</keyword>
<accession>A0ABX5EJP2</accession>
<dbReference type="RefSeq" id="WP_106265890.1">
    <property type="nucleotide sequence ID" value="NZ_PVTX01000002.1"/>
</dbReference>
<organism evidence="7 8">
    <name type="scientific">Isoptericola halotolerans</name>
    <dbReference type="NCBI Taxonomy" id="300560"/>
    <lineage>
        <taxon>Bacteria</taxon>
        <taxon>Bacillati</taxon>
        <taxon>Actinomycetota</taxon>
        <taxon>Actinomycetes</taxon>
        <taxon>Micrococcales</taxon>
        <taxon>Promicromonosporaceae</taxon>
        <taxon>Isoptericola</taxon>
    </lineage>
</organism>
<proteinExistence type="predicted"/>
<evidence type="ECO:0000256" key="6">
    <source>
        <dbReference type="SAM" id="SignalP"/>
    </source>
</evidence>
<dbReference type="EMBL" id="PVTX01000002">
    <property type="protein sequence ID" value="PRZ08867.1"/>
    <property type="molecule type" value="Genomic_DNA"/>
</dbReference>
<dbReference type="Pfam" id="PF01547">
    <property type="entry name" value="SBP_bac_1"/>
    <property type="match status" value="1"/>
</dbReference>
<evidence type="ECO:0000313" key="8">
    <source>
        <dbReference type="Proteomes" id="UP000239895"/>
    </source>
</evidence>
<reference evidence="7 8" key="1">
    <citation type="submission" date="2018-03" db="EMBL/GenBank/DDBJ databases">
        <title>Comparative analysis of microorganisms from saline springs in Andes Mountain Range, Colombia.</title>
        <authorList>
            <person name="Rubin E."/>
        </authorList>
    </citation>
    <scope>NUCLEOTIDE SEQUENCE [LARGE SCALE GENOMIC DNA]</scope>
    <source>
        <strain evidence="7 8">CG 23</strain>
    </source>
</reference>
<dbReference type="InterPro" id="IPR006059">
    <property type="entry name" value="SBP"/>
</dbReference>
<evidence type="ECO:0000256" key="5">
    <source>
        <dbReference type="ARBA" id="ARBA00023288"/>
    </source>
</evidence>
<comment type="caution">
    <text evidence="7">The sequence shown here is derived from an EMBL/GenBank/DDBJ whole genome shotgun (WGS) entry which is preliminary data.</text>
</comment>